<dbReference type="InterPro" id="IPR012334">
    <property type="entry name" value="Pectin_lyas_fold"/>
</dbReference>
<reference evidence="2 3" key="1">
    <citation type="submission" date="2019-07" db="EMBL/GenBank/DDBJ databases">
        <title>Qingshengfaniella alkalisoli gen. nov., sp. nov., isolated from saline soil.</title>
        <authorList>
            <person name="Xu L."/>
            <person name="Huang X.-X."/>
            <person name="Sun J.-Q."/>
        </authorList>
    </citation>
    <scope>NUCLEOTIDE SEQUENCE [LARGE SCALE GENOMIC DNA]</scope>
    <source>
        <strain evidence="2 3">DSM 27279</strain>
    </source>
</reference>
<evidence type="ECO:0000313" key="3">
    <source>
        <dbReference type="Proteomes" id="UP000318405"/>
    </source>
</evidence>
<dbReference type="RefSeq" id="WP_143950381.1">
    <property type="nucleotide sequence ID" value="NZ_BAABMB010000003.1"/>
</dbReference>
<organism evidence="2 3">
    <name type="scientific">Verticiella sediminum</name>
    <dbReference type="NCBI Taxonomy" id="1247510"/>
    <lineage>
        <taxon>Bacteria</taxon>
        <taxon>Pseudomonadati</taxon>
        <taxon>Pseudomonadota</taxon>
        <taxon>Betaproteobacteria</taxon>
        <taxon>Burkholderiales</taxon>
        <taxon>Alcaligenaceae</taxon>
        <taxon>Verticiella</taxon>
    </lineage>
</organism>
<dbReference type="Proteomes" id="UP000318405">
    <property type="component" value="Unassembled WGS sequence"/>
</dbReference>
<dbReference type="AlphaFoldDB" id="A0A556AC48"/>
<keyword evidence="3" id="KW-1185">Reference proteome</keyword>
<dbReference type="OrthoDB" id="7173769at2"/>
<dbReference type="InterPro" id="IPR019226">
    <property type="entry name" value="DUF2158"/>
</dbReference>
<gene>
    <name evidence="2" type="ORF">FOZ76_21860</name>
</gene>
<dbReference type="Pfam" id="PF09926">
    <property type="entry name" value="DUF2158"/>
    <property type="match status" value="1"/>
</dbReference>
<name>A0A556AC48_9BURK</name>
<feature type="domain" description="Rhamnogalacturonase A/B/Epimerase-like pectate lyase" evidence="1">
    <location>
        <begin position="108"/>
        <end position="198"/>
    </location>
</feature>
<dbReference type="Gene3D" id="2.160.20.10">
    <property type="entry name" value="Single-stranded right-handed beta-helix, Pectin lyase-like"/>
    <property type="match status" value="1"/>
</dbReference>
<accession>A0A556AC48</accession>
<dbReference type="InterPro" id="IPR011050">
    <property type="entry name" value="Pectin_lyase_fold/virulence"/>
</dbReference>
<protein>
    <submittedName>
        <fullName evidence="2">DUF2158 domain-containing protein</fullName>
    </submittedName>
</protein>
<dbReference type="InterPro" id="IPR024535">
    <property type="entry name" value="RHGA/B-epi-like_pectate_lyase"/>
</dbReference>
<dbReference type="Pfam" id="PF12708">
    <property type="entry name" value="Pect-lyase_RHGA_epim"/>
    <property type="match status" value="1"/>
</dbReference>
<evidence type="ECO:0000259" key="1">
    <source>
        <dbReference type="Pfam" id="PF12708"/>
    </source>
</evidence>
<proteinExistence type="predicted"/>
<dbReference type="EMBL" id="VLTJ01000039">
    <property type="protein sequence ID" value="TSH90464.1"/>
    <property type="molecule type" value="Genomic_DNA"/>
</dbReference>
<sequence length="579" mass="59952">MLSVGDAVHLQSGGGLMTVVSVHEGSDSISCSWMASDGKLGNATFPSAALRAIPQPRSASVAADIEIGDDLPPGPNLVYSTQKLSGPDGAASVGFGERAVADKLGEIVSAKDYGAKGDGLTDDGPALSAMWVAIRARIESLGANSRVCRLAVLIPPGYYRIATSIDWTNAAAWNIQVHAGGAVLLGECTGKAVIDACNTRGLHVHGLHVHGVEASTPSCGVLLSPAGIQTCGNNGFSEFKTTGHFTVAPLANLGSETTAFYNCYFANNQVGGNSYSYVADARNRLGLTSDYVTLRAPGVAVSFTRNAFYSCHFRKNLGGDGVYLEGTNGWMFDHACYHLAFSGANFRVVQSASFRNVDLSIRGLFETAQAPGLDYCVRFIVEDGGTSAIPGFEFVAGLPHAKTAIFRIEGPDGEDLVAGGLRLRASTIKVGGSMASGGVTPKMFSGARLYIVGDIHCADGAMLDLSVLEGLHGTVYTVDATSTVFPASGSHAFTLYDEITLSGQVVRIGGAGGQVGLQGGSIPTLRAEGSGADYDLLLRGKGIGQVRFGTWTNSADAAVTGYITIKDAGGATRKIATIA</sequence>
<comment type="caution">
    <text evidence="2">The sequence shown here is derived from an EMBL/GenBank/DDBJ whole genome shotgun (WGS) entry which is preliminary data.</text>
</comment>
<evidence type="ECO:0000313" key="2">
    <source>
        <dbReference type="EMBL" id="TSH90464.1"/>
    </source>
</evidence>
<dbReference type="SUPFAM" id="SSF51126">
    <property type="entry name" value="Pectin lyase-like"/>
    <property type="match status" value="1"/>
</dbReference>